<dbReference type="EMBL" id="JAQQWP010000007">
    <property type="protein sequence ID" value="KAK8109922.1"/>
    <property type="molecule type" value="Genomic_DNA"/>
</dbReference>
<evidence type="ECO:0000256" key="1">
    <source>
        <dbReference type="SAM" id="MobiDB-lite"/>
    </source>
</evidence>
<comment type="caution">
    <text evidence="3">The sequence shown here is derived from an EMBL/GenBank/DDBJ whole genome shotgun (WGS) entry which is preliminary data.</text>
</comment>
<evidence type="ECO:0008006" key="5">
    <source>
        <dbReference type="Google" id="ProtNLM"/>
    </source>
</evidence>
<dbReference type="AlphaFoldDB" id="A0AAW0QNW3"/>
<feature type="region of interest" description="Disordered" evidence="1">
    <location>
        <begin position="69"/>
        <end position="132"/>
    </location>
</feature>
<gene>
    <name evidence="3" type="ORF">PG999_008059</name>
</gene>
<evidence type="ECO:0000313" key="4">
    <source>
        <dbReference type="Proteomes" id="UP001392437"/>
    </source>
</evidence>
<keyword evidence="2" id="KW-0472">Membrane</keyword>
<proteinExistence type="predicted"/>
<dbReference type="Proteomes" id="UP001392437">
    <property type="component" value="Unassembled WGS sequence"/>
</dbReference>
<keyword evidence="2" id="KW-1133">Transmembrane helix</keyword>
<feature type="compositionally biased region" description="Polar residues" evidence="1">
    <location>
        <begin position="94"/>
        <end position="106"/>
    </location>
</feature>
<keyword evidence="4" id="KW-1185">Reference proteome</keyword>
<reference evidence="3 4" key="1">
    <citation type="submission" date="2023-01" db="EMBL/GenBank/DDBJ databases">
        <title>Analysis of 21 Apiospora genomes using comparative genomics revels a genus with tremendous synthesis potential of carbohydrate active enzymes and secondary metabolites.</title>
        <authorList>
            <person name="Sorensen T."/>
        </authorList>
    </citation>
    <scope>NUCLEOTIDE SEQUENCE [LARGE SCALE GENOMIC DNA]</scope>
    <source>
        <strain evidence="3 4">CBS 117206</strain>
    </source>
</reference>
<protein>
    <recommendedName>
        <fullName evidence="5">LPXTG-motif cell wall anchor domain-containing protein</fullName>
    </recommendedName>
</protein>
<feature type="transmembrane region" description="Helical" evidence="2">
    <location>
        <begin position="6"/>
        <end position="27"/>
    </location>
</feature>
<sequence>MVHHQAIGLIVGVIAAVGLSAVALFFWRSRKNKALVDQEQQKEDAAARVAGSPTGSEQHHVVDDIYHGHPVHERGGVVGGPPVPPPKDERRRTSNGSDVIHNTSGITIERLSPRPEEAPRTPTWSAWGHRNGGYNGAEEHEIVTRV</sequence>
<keyword evidence="2" id="KW-0812">Transmembrane</keyword>
<name>A0AAW0QNW3_9PEZI</name>
<evidence type="ECO:0000256" key="2">
    <source>
        <dbReference type="SAM" id="Phobius"/>
    </source>
</evidence>
<evidence type="ECO:0000313" key="3">
    <source>
        <dbReference type="EMBL" id="KAK8109922.1"/>
    </source>
</evidence>
<accession>A0AAW0QNW3</accession>
<organism evidence="3 4">
    <name type="scientific">Apiospora kogelbergensis</name>
    <dbReference type="NCBI Taxonomy" id="1337665"/>
    <lineage>
        <taxon>Eukaryota</taxon>
        <taxon>Fungi</taxon>
        <taxon>Dikarya</taxon>
        <taxon>Ascomycota</taxon>
        <taxon>Pezizomycotina</taxon>
        <taxon>Sordariomycetes</taxon>
        <taxon>Xylariomycetidae</taxon>
        <taxon>Amphisphaeriales</taxon>
        <taxon>Apiosporaceae</taxon>
        <taxon>Apiospora</taxon>
    </lineage>
</organism>